<reference evidence="2" key="1">
    <citation type="submission" date="2025-08" db="UniProtKB">
        <authorList>
            <consortium name="RefSeq"/>
        </authorList>
    </citation>
    <scope>IDENTIFICATION</scope>
    <source>
        <tissue evidence="2">Gonads</tissue>
    </source>
</reference>
<name>A0A1S3JDU8_LINAN</name>
<evidence type="ECO:0000313" key="2">
    <source>
        <dbReference type="RefSeq" id="XP_013408346.1"/>
    </source>
</evidence>
<sequence>MELMDYLDESKWERVPNVNSEDKPADFKKYHVMSHKPTSPGVWSYAVAEFDTGASCQVQLLGALPDVNPKHDPLRGVGNVGMKLGGADGCQVIGLLAYDDCVQYKG</sequence>
<keyword evidence="1" id="KW-1185">Reference proteome</keyword>
<gene>
    <name evidence="2" type="primary">LOC106172259</name>
</gene>
<organism evidence="1 2">
    <name type="scientific">Lingula anatina</name>
    <name type="common">Brachiopod</name>
    <name type="synonym">Lingula unguis</name>
    <dbReference type="NCBI Taxonomy" id="7574"/>
    <lineage>
        <taxon>Eukaryota</taxon>
        <taxon>Metazoa</taxon>
        <taxon>Spiralia</taxon>
        <taxon>Lophotrochozoa</taxon>
        <taxon>Brachiopoda</taxon>
        <taxon>Linguliformea</taxon>
        <taxon>Lingulata</taxon>
        <taxon>Lingulida</taxon>
        <taxon>Linguloidea</taxon>
        <taxon>Lingulidae</taxon>
        <taxon>Lingula</taxon>
    </lineage>
</organism>
<dbReference type="KEGG" id="lak:106172259"/>
<proteinExistence type="predicted"/>
<evidence type="ECO:0000313" key="1">
    <source>
        <dbReference type="Proteomes" id="UP000085678"/>
    </source>
</evidence>
<dbReference type="InParanoid" id="A0A1S3JDU8"/>
<dbReference type="Proteomes" id="UP000085678">
    <property type="component" value="Unplaced"/>
</dbReference>
<dbReference type="RefSeq" id="XP_013408346.1">
    <property type="nucleotide sequence ID" value="XM_013552892.1"/>
</dbReference>
<protein>
    <submittedName>
        <fullName evidence="2">Uncharacterized protein LOC106172259</fullName>
    </submittedName>
</protein>
<accession>A0A1S3JDU8</accession>
<dbReference type="GeneID" id="106172259"/>
<dbReference type="AlphaFoldDB" id="A0A1S3JDU8"/>